<sequence length="66" mass="7600">MLRSVFPNPKDKESKDSFHYCIDGCSNGDHCNSQLLYPYLVSNIFEKILATMMIGCLLRTLWLQTV</sequence>
<dbReference type="EMBL" id="CM029049">
    <property type="protein sequence ID" value="KAG2570162.1"/>
    <property type="molecule type" value="Genomic_DNA"/>
</dbReference>
<organism evidence="1 2">
    <name type="scientific">Panicum virgatum</name>
    <name type="common">Blackwell switchgrass</name>
    <dbReference type="NCBI Taxonomy" id="38727"/>
    <lineage>
        <taxon>Eukaryota</taxon>
        <taxon>Viridiplantae</taxon>
        <taxon>Streptophyta</taxon>
        <taxon>Embryophyta</taxon>
        <taxon>Tracheophyta</taxon>
        <taxon>Spermatophyta</taxon>
        <taxon>Magnoliopsida</taxon>
        <taxon>Liliopsida</taxon>
        <taxon>Poales</taxon>
        <taxon>Poaceae</taxon>
        <taxon>PACMAD clade</taxon>
        <taxon>Panicoideae</taxon>
        <taxon>Panicodae</taxon>
        <taxon>Paniceae</taxon>
        <taxon>Panicinae</taxon>
        <taxon>Panicum</taxon>
        <taxon>Panicum sect. Hiantes</taxon>
    </lineage>
</organism>
<dbReference type="AlphaFoldDB" id="A0A8T0QC53"/>
<dbReference type="Proteomes" id="UP000823388">
    <property type="component" value="Chromosome 7K"/>
</dbReference>
<gene>
    <name evidence="1" type="ORF">PVAP13_7KG050927</name>
</gene>
<accession>A0A8T0QC53</accession>
<evidence type="ECO:0000313" key="1">
    <source>
        <dbReference type="EMBL" id="KAG2570162.1"/>
    </source>
</evidence>
<protein>
    <submittedName>
        <fullName evidence="1">Uncharacterized protein</fullName>
    </submittedName>
</protein>
<keyword evidence="2" id="KW-1185">Reference proteome</keyword>
<comment type="caution">
    <text evidence="1">The sequence shown here is derived from an EMBL/GenBank/DDBJ whole genome shotgun (WGS) entry which is preliminary data.</text>
</comment>
<reference evidence="1" key="1">
    <citation type="submission" date="2020-05" db="EMBL/GenBank/DDBJ databases">
        <title>WGS assembly of Panicum virgatum.</title>
        <authorList>
            <person name="Lovell J.T."/>
            <person name="Jenkins J."/>
            <person name="Shu S."/>
            <person name="Juenger T.E."/>
            <person name="Schmutz J."/>
        </authorList>
    </citation>
    <scope>NUCLEOTIDE SEQUENCE</scope>
    <source>
        <strain evidence="1">AP13</strain>
    </source>
</reference>
<evidence type="ECO:0000313" key="2">
    <source>
        <dbReference type="Proteomes" id="UP000823388"/>
    </source>
</evidence>
<name>A0A8T0QC53_PANVG</name>
<proteinExistence type="predicted"/>